<reference evidence="2 3" key="1">
    <citation type="submission" date="2017-03" db="EMBL/GenBank/DDBJ databases">
        <title>Draft genome sequence of Streptomyces scabrisporus NF3, endophyte isolated from Amphipterygium adstringens.</title>
        <authorList>
            <person name="Vazquez M."/>
            <person name="Ceapa C.D."/>
            <person name="Rodriguez Luna D."/>
            <person name="Sanchez Esquivel S."/>
        </authorList>
    </citation>
    <scope>NUCLEOTIDE SEQUENCE [LARGE SCALE GENOMIC DNA]</scope>
    <source>
        <strain evidence="2 3">NF3</strain>
    </source>
</reference>
<feature type="compositionally biased region" description="Basic and acidic residues" evidence="1">
    <location>
        <begin position="74"/>
        <end position="87"/>
    </location>
</feature>
<keyword evidence="3" id="KW-1185">Reference proteome</keyword>
<protein>
    <submittedName>
        <fullName evidence="2">Uncharacterized protein</fullName>
    </submittedName>
</protein>
<sequence length="127" mass="13626">MEPRTLAAAHHRLGPAPHRPPATASATPAGNTRPPRKGRPGNTTRPAPLPPRCQPVFGEQRAHLAGAPGAWSPERWRRPITDSDQPRTGHPQSQARRAPRAPDPLDKAGRGTRPDPPPCSPLPAGFR</sequence>
<comment type="caution">
    <text evidence="2">The sequence shown here is derived from an EMBL/GenBank/DDBJ whole genome shotgun (WGS) entry which is preliminary data.</text>
</comment>
<feature type="compositionally biased region" description="Basic and acidic residues" evidence="1">
    <location>
        <begin position="103"/>
        <end position="113"/>
    </location>
</feature>
<dbReference type="EMBL" id="MWQN01000002">
    <property type="protein sequence ID" value="OPC79197.1"/>
    <property type="molecule type" value="Genomic_DNA"/>
</dbReference>
<gene>
    <name evidence="2" type="ORF">B4N89_34580</name>
</gene>
<organism evidence="2 3">
    <name type="scientific">Embleya scabrispora</name>
    <dbReference type="NCBI Taxonomy" id="159449"/>
    <lineage>
        <taxon>Bacteria</taxon>
        <taxon>Bacillati</taxon>
        <taxon>Actinomycetota</taxon>
        <taxon>Actinomycetes</taxon>
        <taxon>Kitasatosporales</taxon>
        <taxon>Streptomycetaceae</taxon>
        <taxon>Embleya</taxon>
    </lineage>
</organism>
<evidence type="ECO:0000313" key="3">
    <source>
        <dbReference type="Proteomes" id="UP000190037"/>
    </source>
</evidence>
<dbReference type="Proteomes" id="UP000190037">
    <property type="component" value="Unassembled WGS sequence"/>
</dbReference>
<evidence type="ECO:0000313" key="2">
    <source>
        <dbReference type="EMBL" id="OPC79197.1"/>
    </source>
</evidence>
<dbReference type="AlphaFoldDB" id="A0A1T3NQN1"/>
<evidence type="ECO:0000256" key="1">
    <source>
        <dbReference type="SAM" id="MobiDB-lite"/>
    </source>
</evidence>
<feature type="region of interest" description="Disordered" evidence="1">
    <location>
        <begin position="1"/>
        <end position="127"/>
    </location>
</feature>
<name>A0A1T3NQN1_9ACTN</name>
<accession>A0A1T3NQN1</accession>
<proteinExistence type="predicted"/>